<evidence type="ECO:0000256" key="2">
    <source>
        <dbReference type="SAM" id="MobiDB-lite"/>
    </source>
</evidence>
<dbReference type="Pfam" id="PF01844">
    <property type="entry name" value="HNH"/>
    <property type="match status" value="1"/>
</dbReference>
<feature type="compositionally biased region" description="Basic residues" evidence="2">
    <location>
        <begin position="454"/>
        <end position="465"/>
    </location>
</feature>
<name>A0ABW0GI41_9MICO</name>
<dbReference type="InterPro" id="IPR003870">
    <property type="entry name" value="DUF222"/>
</dbReference>
<reference evidence="5" key="1">
    <citation type="journal article" date="2019" name="Int. J. Syst. Evol. Microbiol.">
        <title>The Global Catalogue of Microorganisms (GCM) 10K type strain sequencing project: providing services to taxonomists for standard genome sequencing and annotation.</title>
        <authorList>
            <consortium name="The Broad Institute Genomics Platform"/>
            <consortium name="The Broad Institute Genome Sequencing Center for Infectious Disease"/>
            <person name="Wu L."/>
            <person name="Ma J."/>
        </authorList>
    </citation>
    <scope>NUCLEOTIDE SEQUENCE [LARGE SCALE GENOMIC DNA]</scope>
    <source>
        <strain evidence="5">CCUG 43114</strain>
    </source>
</reference>
<comment type="caution">
    <text evidence="4">The sequence shown here is derived from an EMBL/GenBank/DDBJ whole genome shotgun (WGS) entry which is preliminary data.</text>
</comment>
<feature type="region of interest" description="Disordered" evidence="2">
    <location>
        <begin position="230"/>
        <end position="276"/>
    </location>
</feature>
<evidence type="ECO:0000313" key="4">
    <source>
        <dbReference type="EMBL" id="MFC5379304.1"/>
    </source>
</evidence>
<evidence type="ECO:0000259" key="3">
    <source>
        <dbReference type="SMART" id="SM00507"/>
    </source>
</evidence>
<dbReference type="InterPro" id="IPR002711">
    <property type="entry name" value="HNH"/>
</dbReference>
<feature type="compositionally biased region" description="Basic and acidic residues" evidence="2">
    <location>
        <begin position="265"/>
        <end position="276"/>
    </location>
</feature>
<gene>
    <name evidence="4" type="ORF">ACFPJ6_00720</name>
</gene>
<dbReference type="InterPro" id="IPR003615">
    <property type="entry name" value="HNH_nuc"/>
</dbReference>
<feature type="compositionally biased region" description="Basic and acidic residues" evidence="2">
    <location>
        <begin position="466"/>
        <end position="484"/>
    </location>
</feature>
<dbReference type="Gene3D" id="1.10.30.50">
    <property type="match status" value="1"/>
</dbReference>
<protein>
    <submittedName>
        <fullName evidence="4">DUF222 domain-containing protein</fullName>
    </submittedName>
</protein>
<evidence type="ECO:0000313" key="5">
    <source>
        <dbReference type="Proteomes" id="UP001596122"/>
    </source>
</evidence>
<keyword evidence="5" id="KW-1185">Reference proteome</keyword>
<feature type="domain" description="HNH nuclease" evidence="3">
    <location>
        <begin position="372"/>
        <end position="424"/>
    </location>
</feature>
<comment type="similarity">
    <text evidence="1">Belongs to the Rv1128c/1148c/1588c/1702c/1945/3466 family.</text>
</comment>
<organism evidence="4 5">
    <name type="scientific">Aquipuribacter nitratireducens</name>
    <dbReference type="NCBI Taxonomy" id="650104"/>
    <lineage>
        <taxon>Bacteria</taxon>
        <taxon>Bacillati</taxon>
        <taxon>Actinomycetota</taxon>
        <taxon>Actinomycetes</taxon>
        <taxon>Micrococcales</taxon>
        <taxon>Intrasporangiaceae</taxon>
        <taxon>Aquipuribacter</taxon>
    </lineage>
</organism>
<dbReference type="Proteomes" id="UP001596122">
    <property type="component" value="Unassembled WGS sequence"/>
</dbReference>
<sequence length="514" mass="55048">MGPCEGEESQSTLRARLGRLRSALVDLADAVEEGAAWQVTDREVLDAIPELARSRALLESVHLRLVREVDQRGVAEASPVATSPEGFLRTACLVGPSQARRDVAAARALAPGEPLAPFAGALAEGRCTRAHVDTAVRCLDRIPQHVLDREGAGEKVAAYLLLATSDASPLDLERACRHLLATLAPERADAFDAESVNRRFLDLATDATGMTVGRFQLDPVTGAALRAALNRWSGPDPTGEAGDGPRRASVPGRGECADGCLPGADGERDRRQPRQRRADALAHLVETALGVAHPRRGERPRVVVHVTPEQLADHRHRASAGPVGLAEVEGGDPIPPWATRRLACDAVLQRIVDSPSAGPLDVGQEERLATLTQRRALAGRDQGCVIPGCGAAPAICDAHHVVHWADGGPTDLANLLLLCPGHHTAVHAGTWAVAIDEAQQVTVTPPRWVDPQRRPRPAWRQRASRLWRDTAPPDRPPNEPDRGTSGDVVDDDDMFGVHEHTWPAGVREATATRT</sequence>
<proteinExistence type="inferred from homology"/>
<dbReference type="EMBL" id="JBHSLD010000001">
    <property type="protein sequence ID" value="MFC5379304.1"/>
    <property type="molecule type" value="Genomic_DNA"/>
</dbReference>
<feature type="region of interest" description="Disordered" evidence="2">
    <location>
        <begin position="447"/>
        <end position="514"/>
    </location>
</feature>
<dbReference type="RefSeq" id="WP_340266594.1">
    <property type="nucleotide sequence ID" value="NZ_JBBEOG010000001.1"/>
</dbReference>
<dbReference type="CDD" id="cd00085">
    <property type="entry name" value="HNHc"/>
    <property type="match status" value="1"/>
</dbReference>
<accession>A0ABW0GI41</accession>
<evidence type="ECO:0000256" key="1">
    <source>
        <dbReference type="ARBA" id="ARBA00023450"/>
    </source>
</evidence>
<dbReference type="SMART" id="SM00507">
    <property type="entry name" value="HNHc"/>
    <property type="match status" value="1"/>
</dbReference>
<dbReference type="Pfam" id="PF02720">
    <property type="entry name" value="DUF222"/>
    <property type="match status" value="1"/>
</dbReference>